<feature type="repeat" description="PPR" evidence="2">
    <location>
        <begin position="378"/>
        <end position="412"/>
    </location>
</feature>
<keyword evidence="1" id="KW-0677">Repeat</keyword>
<dbReference type="Pfam" id="PF01535">
    <property type="entry name" value="PPR"/>
    <property type="match status" value="6"/>
</dbReference>
<dbReference type="InterPro" id="IPR011990">
    <property type="entry name" value="TPR-like_helical_dom_sf"/>
</dbReference>
<gene>
    <name evidence="4" type="ORF">M5K25_024509</name>
</gene>
<sequence>MCDSGLRPNEYGLSLALKASRLAGEPAIGKLLHGLAIKAGFEANSFCGTSILDMYCKYGYMKEAQLFFDKAAVKCQAMWNSFIDGYSSHSNAQEAVKLFHQMLLSCTSPNCFTYTILIKHGAGNVDISFVKFIHARVIKIGFENDCFVRCALIDAYAKYSELTDACSLFCEMEERDHVVWCALLAGLQQSGEAEQALDLYLDFVSEGYKLDHFMFATIFDLCSDLGAVGLGLQLHCCLLKSGCVLDSFIGCALIHMYVSFGMTRDAYGSFLCTAEKNGVIYSTMIHGFVCDSDFVAAFDMVLLMGKLGMVFDHSTLPSMLRAFASLDMLEEARAIHCRIVKTMGAQDLIMGNSLMEMYSNFRAIDEAFKVFMDIEVPNEFSWTSLMQCYVESERFDEAFELYRMMLSLGSPKPNEYTLVAALQACSGLSETCQGKQIHGFTIKMGFYLHAYVESALLGMYAKHGCMDDASLIFLNLLEKDIVSWSVMIASYAQHGHGEKALKTFLQYKEGPSNIDESIFSSCLSACSSLTSIDMGRCIHENCVKTGYDSNLKVGVAIIDMYCKCGSIKDARKFFNEMRERNVISYTAMISGFSQHGLVLNALHLFEEMKESGVKPDGITFVEILSACSHFGLVKEGWEYFESITDYGLEKTMNHYACMVDLLGRVGLVEKAEDLINNAPFPLKTSLWRTLLGACNKHGDVKNGGRIAEIIYRSEPNDTSNYVMLSNLFSSNSMWDHSLESSSTLIIETSSPTLPPLSNLDEDPVLPNLNFPTEESSSSEQPSLQIPKPPPKVPLNNMFGSLQTEEPASHHLDESSIGGNPTDMNNIDDNPEDINHMVNAHPLPPSKLVKNKIPYPAKHSKAKYAKKAKSSRI</sequence>
<dbReference type="InterPro" id="IPR046960">
    <property type="entry name" value="PPR_At4g14850-like_plant"/>
</dbReference>
<feature type="compositionally biased region" description="Basic residues" evidence="3">
    <location>
        <begin position="857"/>
        <end position="872"/>
    </location>
</feature>
<feature type="repeat" description="PPR" evidence="2">
    <location>
        <begin position="75"/>
        <end position="109"/>
    </location>
</feature>
<dbReference type="PANTHER" id="PTHR47926:SF347">
    <property type="entry name" value="PENTATRICOPEPTIDE REPEAT-CONTAINING PROTEIN"/>
    <property type="match status" value="1"/>
</dbReference>
<dbReference type="Gene3D" id="1.25.40.10">
    <property type="entry name" value="Tetratricopeptide repeat domain"/>
    <property type="match status" value="5"/>
</dbReference>
<dbReference type="Proteomes" id="UP001552299">
    <property type="component" value="Unassembled WGS sequence"/>
</dbReference>
<dbReference type="NCBIfam" id="TIGR00756">
    <property type="entry name" value="PPR"/>
    <property type="match status" value="5"/>
</dbReference>
<evidence type="ECO:0008006" key="6">
    <source>
        <dbReference type="Google" id="ProtNLM"/>
    </source>
</evidence>
<evidence type="ECO:0000256" key="3">
    <source>
        <dbReference type="SAM" id="MobiDB-lite"/>
    </source>
</evidence>
<feature type="repeat" description="PPR" evidence="2">
    <location>
        <begin position="581"/>
        <end position="615"/>
    </location>
</feature>
<dbReference type="AlphaFoldDB" id="A0ABD0U2G8"/>
<dbReference type="PANTHER" id="PTHR47926">
    <property type="entry name" value="PENTATRICOPEPTIDE REPEAT-CONTAINING PROTEIN"/>
    <property type="match status" value="1"/>
</dbReference>
<evidence type="ECO:0000313" key="4">
    <source>
        <dbReference type="EMBL" id="KAL0906048.1"/>
    </source>
</evidence>
<evidence type="ECO:0000256" key="1">
    <source>
        <dbReference type="ARBA" id="ARBA00022737"/>
    </source>
</evidence>
<feature type="repeat" description="PPR" evidence="2">
    <location>
        <begin position="550"/>
        <end position="580"/>
    </location>
</feature>
<dbReference type="PROSITE" id="PS51375">
    <property type="entry name" value="PPR"/>
    <property type="match status" value="5"/>
</dbReference>
<accession>A0ABD0U2G8</accession>
<protein>
    <recommendedName>
        <fullName evidence="6">Pentatricopeptide repeat-containing protein</fullName>
    </recommendedName>
</protein>
<dbReference type="InterPro" id="IPR002885">
    <property type="entry name" value="PPR_rpt"/>
</dbReference>
<name>A0ABD0U2G8_DENTH</name>
<keyword evidence="5" id="KW-1185">Reference proteome</keyword>
<feature type="compositionally biased region" description="Polar residues" evidence="3">
    <location>
        <begin position="816"/>
        <end position="827"/>
    </location>
</feature>
<dbReference type="FunFam" id="1.25.40.10:FF:000343">
    <property type="entry name" value="Pentatricopeptide repeat-containing protein At3g58590"/>
    <property type="match status" value="1"/>
</dbReference>
<feature type="region of interest" description="Disordered" evidence="3">
    <location>
        <begin position="752"/>
        <end position="872"/>
    </location>
</feature>
<dbReference type="EMBL" id="JANQDX010000018">
    <property type="protein sequence ID" value="KAL0906048.1"/>
    <property type="molecule type" value="Genomic_DNA"/>
</dbReference>
<dbReference type="Pfam" id="PF13041">
    <property type="entry name" value="PPR_2"/>
    <property type="match status" value="3"/>
</dbReference>
<proteinExistence type="predicted"/>
<organism evidence="4 5">
    <name type="scientific">Dendrobium thyrsiflorum</name>
    <name type="common">Pinecone-like raceme dendrobium</name>
    <name type="synonym">Orchid</name>
    <dbReference type="NCBI Taxonomy" id="117978"/>
    <lineage>
        <taxon>Eukaryota</taxon>
        <taxon>Viridiplantae</taxon>
        <taxon>Streptophyta</taxon>
        <taxon>Embryophyta</taxon>
        <taxon>Tracheophyta</taxon>
        <taxon>Spermatophyta</taxon>
        <taxon>Magnoliopsida</taxon>
        <taxon>Liliopsida</taxon>
        <taxon>Asparagales</taxon>
        <taxon>Orchidaceae</taxon>
        <taxon>Epidendroideae</taxon>
        <taxon>Malaxideae</taxon>
        <taxon>Dendrobiinae</taxon>
        <taxon>Dendrobium</taxon>
    </lineage>
</organism>
<comment type="caution">
    <text evidence="4">The sequence shown here is derived from an EMBL/GenBank/DDBJ whole genome shotgun (WGS) entry which is preliminary data.</text>
</comment>
<evidence type="ECO:0000313" key="5">
    <source>
        <dbReference type="Proteomes" id="UP001552299"/>
    </source>
</evidence>
<evidence type="ECO:0000256" key="2">
    <source>
        <dbReference type="PROSITE-ProRule" id="PRU00708"/>
    </source>
</evidence>
<feature type="repeat" description="PPR" evidence="2">
    <location>
        <begin position="176"/>
        <end position="210"/>
    </location>
</feature>
<dbReference type="FunFam" id="1.25.40.10:FF:000090">
    <property type="entry name" value="Pentatricopeptide repeat-containing protein, chloroplastic"/>
    <property type="match status" value="1"/>
</dbReference>
<reference evidence="4 5" key="1">
    <citation type="journal article" date="2024" name="Plant Biotechnol. J.">
        <title>Dendrobium thyrsiflorum genome and its molecular insights into genes involved in important horticultural traits.</title>
        <authorList>
            <person name="Chen B."/>
            <person name="Wang J.Y."/>
            <person name="Zheng P.J."/>
            <person name="Li K.L."/>
            <person name="Liang Y.M."/>
            <person name="Chen X.F."/>
            <person name="Zhang C."/>
            <person name="Zhao X."/>
            <person name="He X."/>
            <person name="Zhang G.Q."/>
            <person name="Liu Z.J."/>
            <person name="Xu Q."/>
        </authorList>
    </citation>
    <scope>NUCLEOTIDE SEQUENCE [LARGE SCALE GENOMIC DNA]</scope>
    <source>
        <strain evidence="4">GZMU011</strain>
    </source>
</reference>